<evidence type="ECO:0000259" key="1">
    <source>
        <dbReference type="PROSITE" id="PS50801"/>
    </source>
</evidence>
<dbReference type="InterPro" id="IPR002645">
    <property type="entry name" value="STAS_dom"/>
</dbReference>
<dbReference type="Proteomes" id="UP000599437">
    <property type="component" value="Unassembled WGS sequence"/>
</dbReference>
<accession>A0ABQ3DMV2</accession>
<reference evidence="3" key="1">
    <citation type="journal article" date="2019" name="Int. J. Syst. Evol. Microbiol.">
        <title>The Global Catalogue of Microorganisms (GCM) 10K type strain sequencing project: providing services to taxonomists for standard genome sequencing and annotation.</title>
        <authorList>
            <consortium name="The Broad Institute Genomics Platform"/>
            <consortium name="The Broad Institute Genome Sequencing Center for Infectious Disease"/>
            <person name="Wu L."/>
            <person name="Ma J."/>
        </authorList>
    </citation>
    <scope>NUCLEOTIDE SEQUENCE [LARGE SCALE GENOMIC DNA]</scope>
    <source>
        <strain evidence="3">JCM 4737</strain>
    </source>
</reference>
<feature type="domain" description="STAS" evidence="1">
    <location>
        <begin position="1"/>
        <end position="97"/>
    </location>
</feature>
<dbReference type="EMBL" id="BMVO01000007">
    <property type="protein sequence ID" value="GHB03965.1"/>
    <property type="molecule type" value="Genomic_DNA"/>
</dbReference>
<gene>
    <name evidence="2" type="ORF">GCM10010346_28570</name>
</gene>
<dbReference type="RefSeq" id="WP_229843490.1">
    <property type="nucleotide sequence ID" value="NZ_BMVO01000007.1"/>
</dbReference>
<evidence type="ECO:0000313" key="3">
    <source>
        <dbReference type="Proteomes" id="UP000599437"/>
    </source>
</evidence>
<keyword evidence="3" id="KW-1185">Reference proteome</keyword>
<dbReference type="Pfam" id="PF13466">
    <property type="entry name" value="STAS_2"/>
    <property type="match status" value="1"/>
</dbReference>
<name>A0ABQ3DMV2_9ACTN</name>
<organism evidence="2 3">
    <name type="scientific">Streptomyces chryseus</name>
    <dbReference type="NCBI Taxonomy" id="68186"/>
    <lineage>
        <taxon>Bacteria</taxon>
        <taxon>Bacillati</taxon>
        <taxon>Actinomycetota</taxon>
        <taxon>Actinomycetes</taxon>
        <taxon>Kitasatosporales</taxon>
        <taxon>Streptomycetaceae</taxon>
        <taxon>Streptomyces</taxon>
    </lineage>
</organism>
<dbReference type="InterPro" id="IPR058548">
    <property type="entry name" value="MlaB-like_STAS"/>
</dbReference>
<evidence type="ECO:0000313" key="2">
    <source>
        <dbReference type="EMBL" id="GHB03965.1"/>
    </source>
</evidence>
<comment type="caution">
    <text evidence="2">The sequence shown here is derived from an EMBL/GenBank/DDBJ whole genome shotgun (WGS) entry which is preliminary data.</text>
</comment>
<proteinExistence type="predicted"/>
<dbReference type="Gene3D" id="3.30.750.24">
    <property type="entry name" value="STAS domain"/>
    <property type="match status" value="1"/>
</dbReference>
<dbReference type="InterPro" id="IPR036513">
    <property type="entry name" value="STAS_dom_sf"/>
</dbReference>
<dbReference type="SUPFAM" id="SSF52091">
    <property type="entry name" value="SpoIIaa-like"/>
    <property type="match status" value="1"/>
</dbReference>
<sequence length="97" mass="10199">MPTVLVVVGRVTPADVPLLCAELDDLLCGAVATEIVCDVARLTDPDLTAVEALARLRLTARRAGRRLRLRGARPDLVALLSLVGLGEPDAPHVPSGQ</sequence>
<protein>
    <recommendedName>
        <fullName evidence="1">STAS domain-containing protein</fullName>
    </recommendedName>
</protein>
<dbReference type="PROSITE" id="PS50801">
    <property type="entry name" value="STAS"/>
    <property type="match status" value="1"/>
</dbReference>